<dbReference type="EMBL" id="JAHWYN010000009">
    <property type="protein sequence ID" value="MBW4361188.1"/>
    <property type="molecule type" value="Genomic_DNA"/>
</dbReference>
<organism evidence="2 3">
    <name type="scientific">Flavobacterium taihuense</name>
    <dbReference type="NCBI Taxonomy" id="2857508"/>
    <lineage>
        <taxon>Bacteria</taxon>
        <taxon>Pseudomonadati</taxon>
        <taxon>Bacteroidota</taxon>
        <taxon>Flavobacteriia</taxon>
        <taxon>Flavobacteriales</taxon>
        <taxon>Flavobacteriaceae</taxon>
        <taxon>Flavobacterium</taxon>
    </lineage>
</organism>
<evidence type="ECO:0000313" key="2">
    <source>
        <dbReference type="EMBL" id="MBW4361188.1"/>
    </source>
</evidence>
<accession>A0ABS6XZE4</accession>
<gene>
    <name evidence="2" type="ORF">KZH69_11900</name>
</gene>
<sequence>MKKPFIKGLVVSSALLLLIACKKEEPVAATIDTNQIKKEIQAKENEFADTYNAGIVKNIGYHADDAITYPQNSKPIVGKTAIVTFLKTHRDSTSVGHKISFKTSEVFVSNDGAQVVELGYYKVVDSTDTTVNSGNYMSLFVKKDGKYVCLRDMSASDQPNN</sequence>
<name>A0ABS6XZE4_9FLAO</name>
<dbReference type="Pfam" id="PF14534">
    <property type="entry name" value="DUF4440"/>
    <property type="match status" value="1"/>
</dbReference>
<proteinExistence type="predicted"/>
<dbReference type="PROSITE" id="PS51257">
    <property type="entry name" value="PROKAR_LIPOPROTEIN"/>
    <property type="match status" value="1"/>
</dbReference>
<comment type="caution">
    <text evidence="2">The sequence shown here is derived from an EMBL/GenBank/DDBJ whole genome shotgun (WGS) entry which is preliminary data.</text>
</comment>
<protein>
    <submittedName>
        <fullName evidence="2">Nuclear transport factor 2 family protein</fullName>
    </submittedName>
</protein>
<keyword evidence="3" id="KW-1185">Reference proteome</keyword>
<dbReference type="RefSeq" id="WP_219317688.1">
    <property type="nucleotide sequence ID" value="NZ_JAHWYN010000009.1"/>
</dbReference>
<dbReference type="Proteomes" id="UP000812031">
    <property type="component" value="Unassembled WGS sequence"/>
</dbReference>
<evidence type="ECO:0000313" key="3">
    <source>
        <dbReference type="Proteomes" id="UP000812031"/>
    </source>
</evidence>
<dbReference type="InterPro" id="IPR027843">
    <property type="entry name" value="DUF4440"/>
</dbReference>
<reference evidence="2 3" key="1">
    <citation type="submission" date="2021-07" db="EMBL/GenBank/DDBJ databases">
        <title>Flavobacterium sp. nov. isolated from sediment on the Taihu Lake.</title>
        <authorList>
            <person name="Qu J.-H."/>
        </authorList>
    </citation>
    <scope>NUCLEOTIDE SEQUENCE [LARGE SCALE GENOMIC DNA]</scope>
    <source>
        <strain evidence="2 3">NAS39</strain>
    </source>
</reference>
<feature type="domain" description="DUF4440" evidence="1">
    <location>
        <begin position="40"/>
        <end position="148"/>
    </location>
</feature>
<evidence type="ECO:0000259" key="1">
    <source>
        <dbReference type="Pfam" id="PF14534"/>
    </source>
</evidence>